<reference evidence="4 5" key="1">
    <citation type="journal article" date="2016" name="Proc. Natl. Acad. Sci. U.S.A.">
        <title>Comparative genomics of biotechnologically important yeasts.</title>
        <authorList>
            <person name="Riley R."/>
            <person name="Haridas S."/>
            <person name="Wolfe K.H."/>
            <person name="Lopes M.R."/>
            <person name="Hittinger C.T."/>
            <person name="Goeker M."/>
            <person name="Salamov A.A."/>
            <person name="Wisecaver J.H."/>
            <person name="Long T.M."/>
            <person name="Calvey C.H."/>
            <person name="Aerts A.L."/>
            <person name="Barry K.W."/>
            <person name="Choi C."/>
            <person name="Clum A."/>
            <person name="Coughlan A.Y."/>
            <person name="Deshpande S."/>
            <person name="Douglass A.P."/>
            <person name="Hanson S.J."/>
            <person name="Klenk H.-P."/>
            <person name="LaButti K.M."/>
            <person name="Lapidus A."/>
            <person name="Lindquist E.A."/>
            <person name="Lipzen A.M."/>
            <person name="Meier-Kolthoff J.P."/>
            <person name="Ohm R.A."/>
            <person name="Otillar R.P."/>
            <person name="Pangilinan J.L."/>
            <person name="Peng Y."/>
            <person name="Rokas A."/>
            <person name="Rosa C.A."/>
            <person name="Scheuner C."/>
            <person name="Sibirny A.A."/>
            <person name="Slot J.C."/>
            <person name="Stielow J.B."/>
            <person name="Sun H."/>
            <person name="Kurtzman C.P."/>
            <person name="Blackwell M."/>
            <person name="Grigoriev I.V."/>
            <person name="Jeffries T.W."/>
        </authorList>
    </citation>
    <scope>NUCLEOTIDE SEQUENCE [LARGE SCALE GENOMIC DNA]</scope>
    <source>
        <strain evidence="5">ATCC 58044 / CBS 1984 / NCYC 433 / NRRL Y-366-8</strain>
    </source>
</reference>
<dbReference type="PANTHER" id="PTHR10366:SF564">
    <property type="entry name" value="STEROL-4-ALPHA-CARBOXYLATE 3-DEHYDROGENASE, DECARBOXYLATING"/>
    <property type="match status" value="1"/>
</dbReference>
<dbReference type="InterPro" id="IPR036291">
    <property type="entry name" value="NAD(P)-bd_dom_sf"/>
</dbReference>
<accession>A0A1E3P8M1</accession>
<dbReference type="Proteomes" id="UP000094112">
    <property type="component" value="Unassembled WGS sequence"/>
</dbReference>
<dbReference type="STRING" id="683960.A0A1E3P8M1"/>
<dbReference type="Gene3D" id="3.40.50.720">
    <property type="entry name" value="NAD(P)-binding Rossmann-like Domain"/>
    <property type="match status" value="1"/>
</dbReference>
<sequence length="338" mass="38512">MPSQTVFITGATGFIAQYIIDELLKQENKVIGSVRSIAKGDNLVKLFQNDKFSYVVIKDLIESKQDFDKVLKENPDIEIVLHTASPVTKTEGNVEETYLKPAINGTENVLNSILEFGTNVKRFVYTSSNSAVHSKNRESPKFVETEESWNDVTWDQAIADPSTYGYSASKTFAEKAVWEFVKSKTPTFETSVVNPVFVFGPQLFKESIENQLNFSNDFIYSFFRDGENYKKFQGSFIDVRDVAKAHLLAFQNENTINKRLILKESTFTEQTLLDLIHKEFPILNDKIPKGEPGSDEEILKKRVILDNSKTKEILGFKFKSLKQTIHDTVEQIIEVKGY</sequence>
<dbReference type="EMBL" id="KV454208">
    <property type="protein sequence ID" value="ODQ61564.1"/>
    <property type="molecule type" value="Genomic_DNA"/>
</dbReference>
<comment type="similarity">
    <text evidence="2">Belongs to the NAD(P)-dependent epimerase/dehydratase family. Dihydroflavonol-4-reductase subfamily.</text>
</comment>
<evidence type="ECO:0000313" key="5">
    <source>
        <dbReference type="Proteomes" id="UP000094112"/>
    </source>
</evidence>
<keyword evidence="5" id="KW-1185">Reference proteome</keyword>
<proteinExistence type="inferred from homology"/>
<dbReference type="CDD" id="cd05227">
    <property type="entry name" value="AR_SDR_e"/>
    <property type="match status" value="1"/>
</dbReference>
<dbReference type="InterPro" id="IPR050425">
    <property type="entry name" value="NAD(P)_dehydrat-like"/>
</dbReference>
<keyword evidence="1" id="KW-0560">Oxidoreductase</keyword>
<evidence type="ECO:0000256" key="2">
    <source>
        <dbReference type="ARBA" id="ARBA00023445"/>
    </source>
</evidence>
<dbReference type="InterPro" id="IPR002225">
    <property type="entry name" value="3Beta_OHSteriod_DH/Estase"/>
</dbReference>
<feature type="domain" description="3-beta hydroxysteroid dehydrogenase/isomerase" evidence="3">
    <location>
        <begin position="8"/>
        <end position="252"/>
    </location>
</feature>
<dbReference type="PANTHER" id="PTHR10366">
    <property type="entry name" value="NAD DEPENDENT EPIMERASE/DEHYDRATASE"/>
    <property type="match status" value="1"/>
</dbReference>
<dbReference type="RefSeq" id="XP_019040771.1">
    <property type="nucleotide sequence ID" value="XM_019181074.1"/>
</dbReference>
<evidence type="ECO:0000313" key="4">
    <source>
        <dbReference type="EMBL" id="ODQ61564.1"/>
    </source>
</evidence>
<evidence type="ECO:0000256" key="1">
    <source>
        <dbReference type="ARBA" id="ARBA00023002"/>
    </source>
</evidence>
<evidence type="ECO:0000259" key="3">
    <source>
        <dbReference type="Pfam" id="PF01073"/>
    </source>
</evidence>
<dbReference type="GO" id="GO:0016616">
    <property type="term" value="F:oxidoreductase activity, acting on the CH-OH group of donors, NAD or NADP as acceptor"/>
    <property type="evidence" value="ECO:0007669"/>
    <property type="project" value="InterPro"/>
</dbReference>
<dbReference type="GO" id="GO:0006694">
    <property type="term" value="P:steroid biosynthetic process"/>
    <property type="evidence" value="ECO:0007669"/>
    <property type="project" value="InterPro"/>
</dbReference>
<organism evidence="4 5">
    <name type="scientific">Wickerhamomyces anomalus (strain ATCC 58044 / CBS 1984 / NCYC 433 / NRRL Y-366-8)</name>
    <name type="common">Yeast</name>
    <name type="synonym">Hansenula anomala</name>
    <dbReference type="NCBI Taxonomy" id="683960"/>
    <lineage>
        <taxon>Eukaryota</taxon>
        <taxon>Fungi</taxon>
        <taxon>Dikarya</taxon>
        <taxon>Ascomycota</taxon>
        <taxon>Saccharomycotina</taxon>
        <taxon>Saccharomycetes</taxon>
        <taxon>Phaffomycetales</taxon>
        <taxon>Wickerhamomycetaceae</taxon>
        <taxon>Wickerhamomyces</taxon>
    </lineage>
</organism>
<protein>
    <recommendedName>
        <fullName evidence="3">3-beta hydroxysteroid dehydrogenase/isomerase domain-containing protein</fullName>
    </recommendedName>
</protein>
<dbReference type="FunFam" id="3.40.50.720:FF:000191">
    <property type="entry name" value="Methylglyoxal reductase (NADPH-dependent)"/>
    <property type="match status" value="1"/>
</dbReference>
<dbReference type="SUPFAM" id="SSF51735">
    <property type="entry name" value="NAD(P)-binding Rossmann-fold domains"/>
    <property type="match status" value="1"/>
</dbReference>
<gene>
    <name evidence="4" type="ORF">WICANDRAFT_24923</name>
</gene>
<dbReference type="AlphaFoldDB" id="A0A1E3P8M1"/>
<dbReference type="Pfam" id="PF01073">
    <property type="entry name" value="3Beta_HSD"/>
    <property type="match status" value="1"/>
</dbReference>
<dbReference type="OrthoDB" id="2735536at2759"/>
<dbReference type="GeneID" id="30198320"/>
<name>A0A1E3P8M1_WICAA</name>